<evidence type="ECO:0000256" key="3">
    <source>
        <dbReference type="ARBA" id="ARBA00022603"/>
    </source>
</evidence>
<evidence type="ECO:0000256" key="4">
    <source>
        <dbReference type="ARBA" id="ARBA00022679"/>
    </source>
</evidence>
<protein>
    <recommendedName>
        <fullName evidence="6">S-adenosyl-L-methionine-dependent methyltransferase</fullName>
        <ecNumber evidence="6">2.1.1.-</ecNumber>
    </recommendedName>
</protein>
<dbReference type="NCBIfam" id="TIGR00027">
    <property type="entry name" value="mthyl_TIGR00027"/>
    <property type="match status" value="1"/>
</dbReference>
<evidence type="ECO:0000256" key="2">
    <source>
        <dbReference type="ARBA" id="ARBA00008138"/>
    </source>
</evidence>
<proteinExistence type="inferred from homology"/>
<evidence type="ECO:0000256" key="5">
    <source>
        <dbReference type="ARBA" id="ARBA00022691"/>
    </source>
</evidence>
<gene>
    <name evidence="7" type="ORF">SAMN05421835_10952</name>
</gene>
<dbReference type="PANTHER" id="PTHR43619">
    <property type="entry name" value="S-ADENOSYL-L-METHIONINE-DEPENDENT METHYLTRANSFERASE YKTD-RELATED"/>
    <property type="match status" value="1"/>
</dbReference>
<organism evidence="7 8">
    <name type="scientific">Amycolatopsis sacchari</name>
    <dbReference type="NCBI Taxonomy" id="115433"/>
    <lineage>
        <taxon>Bacteria</taxon>
        <taxon>Bacillati</taxon>
        <taxon>Actinomycetota</taxon>
        <taxon>Actinomycetes</taxon>
        <taxon>Pseudonocardiales</taxon>
        <taxon>Pseudonocardiaceae</taxon>
        <taxon>Amycolatopsis</taxon>
    </lineage>
</organism>
<dbReference type="PANTHER" id="PTHR43619:SF2">
    <property type="entry name" value="S-ADENOSYL-L-METHIONINE-DEPENDENT METHYLTRANSFERASES SUPERFAMILY PROTEIN"/>
    <property type="match status" value="1"/>
</dbReference>
<dbReference type="Gene3D" id="3.40.50.150">
    <property type="entry name" value="Vaccinia Virus protein VP39"/>
    <property type="match status" value="1"/>
</dbReference>
<reference evidence="7 8" key="1">
    <citation type="submission" date="2016-10" db="EMBL/GenBank/DDBJ databases">
        <authorList>
            <person name="de Groot N.N."/>
        </authorList>
    </citation>
    <scope>NUCLEOTIDE SEQUENCE [LARGE SCALE GENOMIC DNA]</scope>
    <source>
        <strain evidence="7 8">DSM 44468</strain>
    </source>
</reference>
<dbReference type="Pfam" id="PF04072">
    <property type="entry name" value="LCM"/>
    <property type="match status" value="1"/>
</dbReference>
<dbReference type="InterPro" id="IPR011610">
    <property type="entry name" value="SAM_mthyl_Trfase_ML2640-like"/>
</dbReference>
<dbReference type="InterPro" id="IPR007213">
    <property type="entry name" value="Ppm1/Ppm2/Tcmp"/>
</dbReference>
<accession>A0A1I3UGX0</accession>
<dbReference type="AlphaFoldDB" id="A0A1I3UGX0"/>
<keyword evidence="3 6" id="KW-0489">Methyltransferase</keyword>
<dbReference type="RefSeq" id="WP_091508584.1">
    <property type="nucleotide sequence ID" value="NZ_CBDQZW010000008.1"/>
</dbReference>
<dbReference type="EC" id="2.1.1.-" evidence="6"/>
<name>A0A1I3UGX0_9PSEU</name>
<sequence length="268" mass="29214">MIPPTAFTAAAARAAHLVVDGEPRLFADPAAEVLLGEHAAELLRYHREHGEHPVLRSARVQTTVRSRFTEDRLAASGLAQYVLLGAGLDSFAHRNSLGVRVFEVDRPGAQEWKRGRLPGEVTYVPVDFESDDLPSALRKAGFSMDEPAFVAWLGVTMYLSATAIDRTLAALGELARGSQLTADYLVPPELRAPEAQAYVDAVAAMTAERGEPWRTCLSPQRMAELLAAHGFRVLTDASQREGVDPALWQREDGLTPGSLSRLVHAELR</sequence>
<dbReference type="GO" id="GO:0008168">
    <property type="term" value="F:methyltransferase activity"/>
    <property type="evidence" value="ECO:0007669"/>
    <property type="project" value="UniProtKB-UniRule"/>
</dbReference>
<dbReference type="InterPro" id="IPR029063">
    <property type="entry name" value="SAM-dependent_MTases_sf"/>
</dbReference>
<comment type="similarity">
    <text evidence="2 6">Belongs to the UPF0677 family.</text>
</comment>
<comment type="function">
    <text evidence="1 6">Exhibits S-adenosyl-L-methionine-dependent methyltransferase activity.</text>
</comment>
<dbReference type="EMBL" id="FORP01000009">
    <property type="protein sequence ID" value="SFJ82300.1"/>
    <property type="molecule type" value="Genomic_DNA"/>
</dbReference>
<evidence type="ECO:0000256" key="6">
    <source>
        <dbReference type="RuleBase" id="RU362030"/>
    </source>
</evidence>
<evidence type="ECO:0000313" key="7">
    <source>
        <dbReference type="EMBL" id="SFJ82300.1"/>
    </source>
</evidence>
<evidence type="ECO:0000256" key="1">
    <source>
        <dbReference type="ARBA" id="ARBA00003907"/>
    </source>
</evidence>
<dbReference type="GO" id="GO:0032259">
    <property type="term" value="P:methylation"/>
    <property type="evidence" value="ECO:0007669"/>
    <property type="project" value="UniProtKB-KW"/>
</dbReference>
<dbReference type="SUPFAM" id="SSF53335">
    <property type="entry name" value="S-adenosyl-L-methionine-dependent methyltransferases"/>
    <property type="match status" value="1"/>
</dbReference>
<keyword evidence="4 7" id="KW-0808">Transferase</keyword>
<keyword evidence="5 6" id="KW-0949">S-adenosyl-L-methionine</keyword>
<evidence type="ECO:0000313" key="8">
    <source>
        <dbReference type="Proteomes" id="UP000199025"/>
    </source>
</evidence>
<dbReference type="Proteomes" id="UP000199025">
    <property type="component" value="Unassembled WGS sequence"/>
</dbReference>
<dbReference type="STRING" id="115433.SAMN05421835_10952"/>
<keyword evidence="8" id="KW-1185">Reference proteome</keyword>
<dbReference type="OrthoDB" id="9806164at2"/>